<feature type="region of interest" description="Disordered" evidence="1">
    <location>
        <begin position="69"/>
        <end position="114"/>
    </location>
</feature>
<evidence type="ECO:0000313" key="3">
    <source>
        <dbReference type="Proteomes" id="UP000076580"/>
    </source>
</evidence>
<dbReference type="EMBL" id="LAYC01000001">
    <property type="protein sequence ID" value="KYK60887.1"/>
    <property type="molecule type" value="Genomic_DNA"/>
</dbReference>
<dbReference type="GeneID" id="63714669"/>
<evidence type="ECO:0000256" key="1">
    <source>
        <dbReference type="SAM" id="MobiDB-lite"/>
    </source>
</evidence>
<feature type="region of interest" description="Disordered" evidence="1">
    <location>
        <begin position="119"/>
        <end position="138"/>
    </location>
</feature>
<evidence type="ECO:0000313" key="2">
    <source>
        <dbReference type="EMBL" id="KYK60887.1"/>
    </source>
</evidence>
<feature type="compositionally biased region" description="Polar residues" evidence="1">
    <location>
        <begin position="69"/>
        <end position="88"/>
    </location>
</feature>
<dbReference type="RefSeq" id="XP_040660239.1">
    <property type="nucleotide sequence ID" value="XM_040799356.1"/>
</dbReference>
<feature type="compositionally biased region" description="Polar residues" evidence="1">
    <location>
        <begin position="383"/>
        <end position="401"/>
    </location>
</feature>
<accession>A0A151GUV7</accession>
<proteinExistence type="predicted"/>
<dbReference type="Proteomes" id="UP000076580">
    <property type="component" value="Chromosome 01"/>
</dbReference>
<protein>
    <submittedName>
        <fullName evidence="2">Uncharacterized protein</fullName>
    </submittedName>
</protein>
<dbReference type="AlphaFoldDB" id="A0A151GUV7"/>
<sequence>MWHRPKAKSPLPNSPANEAFGPLPAKLNHDTSTTADSPAMLAVPNRTLPGTRLVRSHHLTSLARGNVTACSPASTGAESRRVSTSNASRADIRRKVSRVPAPGLPPPMQCSINPRHRFRPPSRAGCQAPCPPSAGPRSHQTRLQRLMVYGSAASPHVEQHDRFVGVDDKVVPTAVPANHSRPAKTLRAAVRTFRKRRWSLEIHEYAIIGNLSNDQHFVRCAKSCDTLDARPFSDAAFRFTPENTMRKCTCTSCREEPAVEVADDANIAMPPLFAQGSELQALDDGQKQPMAEVKMDETTALACILLEYGVHVRAIALKPRVTEASSRRPNKGHKYSAAAISPHGSAEPPGVHAPEPTGAEALELTGAQSPEPTGAQAPEPTGAQASEPTGAQAPEPTSTGAQEPEPTGAQVPENIGPGTRSYRRTGTLAGGRRALLEAITAGINAYLSRVVLAASTDRQHSHLPPWPSYCGAGGCLFSSTAHARRTSAACPH</sequence>
<organism evidence="2 3">
    <name type="scientific">Drechmeria coniospora</name>
    <name type="common">Nematophagous fungus</name>
    <name type="synonym">Meria coniospora</name>
    <dbReference type="NCBI Taxonomy" id="98403"/>
    <lineage>
        <taxon>Eukaryota</taxon>
        <taxon>Fungi</taxon>
        <taxon>Dikarya</taxon>
        <taxon>Ascomycota</taxon>
        <taxon>Pezizomycotina</taxon>
        <taxon>Sordariomycetes</taxon>
        <taxon>Hypocreomycetidae</taxon>
        <taxon>Hypocreales</taxon>
        <taxon>Ophiocordycipitaceae</taxon>
        <taxon>Drechmeria</taxon>
    </lineage>
</organism>
<name>A0A151GUV7_DRECN</name>
<dbReference type="InParanoid" id="A0A151GUV7"/>
<gene>
    <name evidence="2" type="ORF">DCS_02026</name>
</gene>
<comment type="caution">
    <text evidence="2">The sequence shown here is derived from an EMBL/GenBank/DDBJ whole genome shotgun (WGS) entry which is preliminary data.</text>
</comment>
<reference evidence="2 3" key="1">
    <citation type="journal article" date="2016" name="Sci. Rep.">
        <title>Insights into Adaptations to a Near-Obligate Nematode Endoparasitic Lifestyle from the Finished Genome of Drechmeria coniospora.</title>
        <authorList>
            <person name="Zhang L."/>
            <person name="Zhou Z."/>
            <person name="Guo Q."/>
            <person name="Fokkens L."/>
            <person name="Miskei M."/>
            <person name="Pocsi I."/>
            <person name="Zhang W."/>
            <person name="Chen M."/>
            <person name="Wang L."/>
            <person name="Sun Y."/>
            <person name="Donzelli B.G."/>
            <person name="Gibson D.M."/>
            <person name="Nelson D.R."/>
            <person name="Luo J.G."/>
            <person name="Rep M."/>
            <person name="Liu H."/>
            <person name="Yang S."/>
            <person name="Wang J."/>
            <person name="Krasnoff S.B."/>
            <person name="Xu Y."/>
            <person name="Molnar I."/>
            <person name="Lin M."/>
        </authorList>
    </citation>
    <scope>NUCLEOTIDE SEQUENCE [LARGE SCALE GENOMIC DNA]</scope>
    <source>
        <strain evidence="2 3">ARSEF 6962</strain>
    </source>
</reference>
<feature type="region of interest" description="Disordered" evidence="1">
    <location>
        <begin position="1"/>
        <end position="42"/>
    </location>
</feature>
<feature type="region of interest" description="Disordered" evidence="1">
    <location>
        <begin position="321"/>
        <end position="425"/>
    </location>
</feature>
<keyword evidence="3" id="KW-1185">Reference proteome</keyword>